<name>A0A1G2HEU0_9BACT</name>
<keyword evidence="1" id="KW-1133">Transmembrane helix</keyword>
<protein>
    <recommendedName>
        <fullName evidence="6">DUF3048 domain-containing protein</fullName>
    </recommendedName>
</protein>
<dbReference type="InterPro" id="IPR021416">
    <property type="entry name" value="DUF3048_N"/>
</dbReference>
<proteinExistence type="predicted"/>
<dbReference type="Pfam" id="PF11258">
    <property type="entry name" value="DUF3048"/>
    <property type="match status" value="1"/>
</dbReference>
<reference evidence="4 5" key="1">
    <citation type="journal article" date="2016" name="Nat. Commun.">
        <title>Thousands of microbial genomes shed light on interconnected biogeochemical processes in an aquifer system.</title>
        <authorList>
            <person name="Anantharaman K."/>
            <person name="Brown C.T."/>
            <person name="Hug L.A."/>
            <person name="Sharon I."/>
            <person name="Castelle C.J."/>
            <person name="Probst A.J."/>
            <person name="Thomas B.C."/>
            <person name="Singh A."/>
            <person name="Wilkins M.J."/>
            <person name="Karaoz U."/>
            <person name="Brodie E.L."/>
            <person name="Williams K.H."/>
            <person name="Hubbard S.S."/>
            <person name="Banfield J.F."/>
        </authorList>
    </citation>
    <scope>NUCLEOTIDE SEQUENCE [LARGE SCALE GENOMIC DNA]</scope>
</reference>
<evidence type="ECO:0008006" key="6">
    <source>
        <dbReference type="Google" id="ProtNLM"/>
    </source>
</evidence>
<dbReference type="InterPro" id="IPR035328">
    <property type="entry name" value="DUF3048_C"/>
</dbReference>
<dbReference type="Gene3D" id="3.50.90.10">
    <property type="entry name" value="YerB-like"/>
    <property type="match status" value="1"/>
</dbReference>
<gene>
    <name evidence="4" type="ORF">A2919_00635</name>
</gene>
<comment type="caution">
    <text evidence="4">The sequence shown here is derived from an EMBL/GenBank/DDBJ whole genome shotgun (WGS) entry which is preliminary data.</text>
</comment>
<organism evidence="4 5">
    <name type="scientific">Candidatus Spechtbacteria bacterium RIFCSPLOWO2_01_FULL_43_12</name>
    <dbReference type="NCBI Taxonomy" id="1802162"/>
    <lineage>
        <taxon>Bacteria</taxon>
        <taxon>Candidatus Spechtiibacteriota</taxon>
    </lineage>
</organism>
<evidence type="ECO:0000313" key="5">
    <source>
        <dbReference type="Proteomes" id="UP000178835"/>
    </source>
</evidence>
<evidence type="ECO:0000256" key="1">
    <source>
        <dbReference type="SAM" id="Phobius"/>
    </source>
</evidence>
<evidence type="ECO:0000259" key="2">
    <source>
        <dbReference type="Pfam" id="PF11258"/>
    </source>
</evidence>
<dbReference type="SUPFAM" id="SSF159774">
    <property type="entry name" value="YerB-like"/>
    <property type="match status" value="1"/>
</dbReference>
<feature type="domain" description="DUF3048" evidence="3">
    <location>
        <begin position="245"/>
        <end position="348"/>
    </location>
</feature>
<dbReference type="Proteomes" id="UP000178835">
    <property type="component" value="Unassembled WGS sequence"/>
</dbReference>
<keyword evidence="1" id="KW-0812">Transmembrane</keyword>
<dbReference type="EMBL" id="MHOH01000009">
    <property type="protein sequence ID" value="OGZ60994.1"/>
    <property type="molecule type" value="Genomic_DNA"/>
</dbReference>
<feature type="domain" description="DUF3048" evidence="2">
    <location>
        <begin position="71"/>
        <end position="212"/>
    </location>
</feature>
<accession>A0A1G2HEU0</accession>
<keyword evidence="1" id="KW-0472">Membrane</keyword>
<evidence type="ECO:0000259" key="3">
    <source>
        <dbReference type="Pfam" id="PF17479"/>
    </source>
</evidence>
<sequence>MSKKIKKLRKPYLRGLLGEHASVLAVSLFVLLALGAFYFVHGFYPDLFSRTVEISSSIQEVDTVKFSAHPLTGQKCENSKARPIAVMLAEDMVTRPLSGISKADVIVEMPVVKDGITRMMAVFACEEPPDIGSVRSSRDDFIPLAAAFDAIYAHWGGSHFALDELNGGVIDNIDALINPYSVFFRKNTILAPHNGFTSYEKLSSTAEKLGYRMETDFGGYPHIDGDPASGTDPTTISIGYPYPVNVSYIYDPDENIYYRWRGGTPEYDSIDNSQASASVLIVVKTQTRYLEGQYNDVDVTGEGEALIFQNGRIQNARWQKSETPLKSKLKFLDADGKEVPFVPGKMWVHIVDTYTEILWGDNKV</sequence>
<feature type="transmembrane region" description="Helical" evidence="1">
    <location>
        <begin position="21"/>
        <end position="44"/>
    </location>
</feature>
<dbReference type="Pfam" id="PF17479">
    <property type="entry name" value="DUF3048_C"/>
    <property type="match status" value="1"/>
</dbReference>
<dbReference type="AlphaFoldDB" id="A0A1G2HEU0"/>
<evidence type="ECO:0000313" key="4">
    <source>
        <dbReference type="EMBL" id="OGZ60994.1"/>
    </source>
</evidence>
<dbReference type="InterPro" id="IPR023158">
    <property type="entry name" value="YerB-like_sf"/>
</dbReference>